<feature type="signal peptide" evidence="4">
    <location>
        <begin position="1"/>
        <end position="16"/>
    </location>
</feature>
<dbReference type="Pfam" id="PF13855">
    <property type="entry name" value="LRR_8"/>
    <property type="match status" value="1"/>
</dbReference>
<dbReference type="PROSITE" id="PS51450">
    <property type="entry name" value="LRR"/>
    <property type="match status" value="2"/>
</dbReference>
<dbReference type="SUPFAM" id="SSF52058">
    <property type="entry name" value="L domain-like"/>
    <property type="match status" value="1"/>
</dbReference>
<evidence type="ECO:0000256" key="2">
    <source>
        <dbReference type="ARBA" id="ARBA00022729"/>
    </source>
</evidence>
<evidence type="ECO:0000256" key="3">
    <source>
        <dbReference type="ARBA" id="ARBA00022737"/>
    </source>
</evidence>
<dbReference type="Proteomes" id="UP000075880">
    <property type="component" value="Unassembled WGS sequence"/>
</dbReference>
<dbReference type="GO" id="GO:0005615">
    <property type="term" value="C:extracellular space"/>
    <property type="evidence" value="ECO:0007669"/>
    <property type="project" value="TreeGrafter"/>
</dbReference>
<protein>
    <recommendedName>
        <fullName evidence="7">Leucine rich immune protein (Coil-less)</fullName>
    </recommendedName>
</protein>
<sequence length="234" mass="26701">MSRGTLIVFWLMLASATCNYTNVLWEHRCEAGSAVFACTIPDFLYIPGQNSSRVIEPDSTVMRRLSIRGTRRRTAHINTRLTIDAYDAALHNQLKRPRAVQFAETKMKLVEIPIDLEYGDFSSGYVHYVVVPSSETAYPLRYLDLDWNIMGDIHNLSTLVNLETLILSRNRLSSISKQVFQRMTNLTTLIISMNRILEISFSMFPPRLEKLFVHINGLESVDFSDANLPALEVL</sequence>
<dbReference type="InterPro" id="IPR003591">
    <property type="entry name" value="Leu-rich_rpt_typical-subtyp"/>
</dbReference>
<evidence type="ECO:0008006" key="7">
    <source>
        <dbReference type="Google" id="ProtNLM"/>
    </source>
</evidence>
<dbReference type="InterPro" id="IPR032675">
    <property type="entry name" value="LRR_dom_sf"/>
</dbReference>
<evidence type="ECO:0000313" key="5">
    <source>
        <dbReference type="EnsemblMetazoa" id="ENSAATROPP002362"/>
    </source>
</evidence>
<organism evidence="5 6">
    <name type="scientific">Anopheles atroparvus</name>
    <name type="common">European mosquito</name>
    <dbReference type="NCBI Taxonomy" id="41427"/>
    <lineage>
        <taxon>Eukaryota</taxon>
        <taxon>Metazoa</taxon>
        <taxon>Ecdysozoa</taxon>
        <taxon>Arthropoda</taxon>
        <taxon>Hexapoda</taxon>
        <taxon>Insecta</taxon>
        <taxon>Pterygota</taxon>
        <taxon>Neoptera</taxon>
        <taxon>Endopterygota</taxon>
        <taxon>Diptera</taxon>
        <taxon>Nematocera</taxon>
        <taxon>Culicoidea</taxon>
        <taxon>Culicidae</taxon>
        <taxon>Anophelinae</taxon>
        <taxon>Anopheles</taxon>
    </lineage>
</organism>
<keyword evidence="1" id="KW-0433">Leucine-rich repeat</keyword>
<reference evidence="5" key="1">
    <citation type="submission" date="2024-04" db="UniProtKB">
        <authorList>
            <consortium name="EnsemblMetazoa"/>
        </authorList>
    </citation>
    <scope>IDENTIFICATION</scope>
    <source>
        <strain evidence="5">EBRO</strain>
    </source>
</reference>
<feature type="chain" id="PRO_5042495821" description="Leucine rich immune protein (Coil-less)" evidence="4">
    <location>
        <begin position="17"/>
        <end position="234"/>
    </location>
</feature>
<evidence type="ECO:0000256" key="4">
    <source>
        <dbReference type="SAM" id="SignalP"/>
    </source>
</evidence>
<dbReference type="EnsemblMetazoa" id="ENSAATROPT002463">
    <property type="protein sequence ID" value="ENSAATROPP002362"/>
    <property type="gene ID" value="ENSAATROPG001943"/>
</dbReference>
<evidence type="ECO:0000313" key="6">
    <source>
        <dbReference type="Proteomes" id="UP000075880"/>
    </source>
</evidence>
<keyword evidence="2 4" id="KW-0732">Signal</keyword>
<dbReference type="SMART" id="SM00369">
    <property type="entry name" value="LRR_TYP"/>
    <property type="match status" value="2"/>
</dbReference>
<dbReference type="InterPro" id="IPR001611">
    <property type="entry name" value="Leu-rich_rpt"/>
</dbReference>
<keyword evidence="6" id="KW-1185">Reference proteome</keyword>
<dbReference type="PANTHER" id="PTHR24373">
    <property type="entry name" value="SLIT RELATED LEUCINE-RICH REPEAT NEURONAL PROTEIN"/>
    <property type="match status" value="1"/>
</dbReference>
<dbReference type="AlphaFoldDB" id="A0AAG5CU40"/>
<evidence type="ECO:0000256" key="1">
    <source>
        <dbReference type="ARBA" id="ARBA00022614"/>
    </source>
</evidence>
<accession>A0AAG5CU40</accession>
<keyword evidence="3" id="KW-0677">Repeat</keyword>
<dbReference type="GO" id="GO:0031012">
    <property type="term" value="C:extracellular matrix"/>
    <property type="evidence" value="ECO:0007669"/>
    <property type="project" value="TreeGrafter"/>
</dbReference>
<dbReference type="Gene3D" id="3.80.10.10">
    <property type="entry name" value="Ribonuclease Inhibitor"/>
    <property type="match status" value="1"/>
</dbReference>
<name>A0AAG5CU40_ANOAO</name>
<proteinExistence type="predicted"/>
<dbReference type="InterPro" id="IPR050328">
    <property type="entry name" value="Dev_Immune_Receptor"/>
</dbReference>
<dbReference type="PANTHER" id="PTHR24373:SF370">
    <property type="entry name" value="FISH-LIPS, ISOFORM E"/>
    <property type="match status" value="1"/>
</dbReference>